<dbReference type="InterPro" id="IPR019554">
    <property type="entry name" value="Soluble_ligand-bd"/>
</dbReference>
<dbReference type="EMBL" id="JAGQLL010000005">
    <property type="protein sequence ID" value="MCA9379608.1"/>
    <property type="molecule type" value="Genomic_DNA"/>
</dbReference>
<dbReference type="AlphaFoldDB" id="A0A955KZZ6"/>
<dbReference type="Pfam" id="PF10531">
    <property type="entry name" value="SLBB"/>
    <property type="match status" value="1"/>
</dbReference>
<reference evidence="3" key="1">
    <citation type="submission" date="2020-04" db="EMBL/GenBank/DDBJ databases">
        <authorList>
            <person name="Zhang T."/>
        </authorList>
    </citation>
    <scope>NUCLEOTIDE SEQUENCE</scope>
    <source>
        <strain evidence="3">HKST-UBA15</strain>
    </source>
</reference>
<comment type="caution">
    <text evidence="3">The sequence shown here is derived from an EMBL/GenBank/DDBJ whole genome shotgun (WGS) entry which is preliminary data.</text>
</comment>
<keyword evidence="1" id="KW-0472">Membrane</keyword>
<keyword evidence="1" id="KW-0812">Transmembrane</keyword>
<dbReference type="Gene3D" id="3.10.560.10">
    <property type="entry name" value="Outer membrane lipoprotein wza domain like"/>
    <property type="match status" value="1"/>
</dbReference>
<proteinExistence type="predicted"/>
<accession>A0A955KZZ6</accession>
<dbReference type="Proteomes" id="UP000745577">
    <property type="component" value="Unassembled WGS sequence"/>
</dbReference>
<evidence type="ECO:0000259" key="2">
    <source>
        <dbReference type="Pfam" id="PF10531"/>
    </source>
</evidence>
<organism evidence="3 4">
    <name type="scientific">Candidatus Dojkabacteria bacterium</name>
    <dbReference type="NCBI Taxonomy" id="2099670"/>
    <lineage>
        <taxon>Bacteria</taxon>
        <taxon>Candidatus Dojkabacteria</taxon>
    </lineage>
</organism>
<reference evidence="3" key="2">
    <citation type="journal article" date="2021" name="Microbiome">
        <title>Successional dynamics and alternative stable states in a saline activated sludge microbial community over 9 years.</title>
        <authorList>
            <person name="Wang Y."/>
            <person name="Ye J."/>
            <person name="Ju F."/>
            <person name="Liu L."/>
            <person name="Boyd J.A."/>
            <person name="Deng Y."/>
            <person name="Parks D.H."/>
            <person name="Jiang X."/>
            <person name="Yin X."/>
            <person name="Woodcroft B.J."/>
            <person name="Tyson G.W."/>
            <person name="Hugenholtz P."/>
            <person name="Polz M.F."/>
            <person name="Zhang T."/>
        </authorList>
    </citation>
    <scope>NUCLEOTIDE SEQUENCE</scope>
    <source>
        <strain evidence="3">HKST-UBA15</strain>
    </source>
</reference>
<evidence type="ECO:0000313" key="3">
    <source>
        <dbReference type="EMBL" id="MCA9379608.1"/>
    </source>
</evidence>
<feature type="non-terminal residue" evidence="3">
    <location>
        <position position="151"/>
    </location>
</feature>
<name>A0A955KZZ6_9BACT</name>
<protein>
    <submittedName>
        <fullName evidence="3">SLBB domain-containing protein</fullName>
    </submittedName>
</protein>
<evidence type="ECO:0000313" key="4">
    <source>
        <dbReference type="Proteomes" id="UP000745577"/>
    </source>
</evidence>
<gene>
    <name evidence="3" type="ORF">KC675_00325</name>
</gene>
<feature type="domain" description="Soluble ligand binding" evidence="2">
    <location>
        <begin position="61"/>
        <end position="101"/>
    </location>
</feature>
<sequence>MDIKNISKKQRILIALGVIPILLIGLYFANGQGHNLDFSSSEKSSSIQKANEDMVNEDFRYVEITGQVLSPGVYEISRSLMVIELIELAGGLTEFADLETVHKDISLSGIVEDRQKIYIPALPDYKNGSKNIVGPMGSDNSSKININTATL</sequence>
<evidence type="ECO:0000256" key="1">
    <source>
        <dbReference type="SAM" id="Phobius"/>
    </source>
</evidence>
<keyword evidence="1" id="KW-1133">Transmembrane helix</keyword>
<feature type="transmembrane region" description="Helical" evidence="1">
    <location>
        <begin position="12"/>
        <end position="29"/>
    </location>
</feature>